<accession>A0A9Q1ISK9</accession>
<organism evidence="2 3">
    <name type="scientific">Synaphobranchus kaupii</name>
    <name type="common">Kaup's arrowtooth eel</name>
    <dbReference type="NCBI Taxonomy" id="118154"/>
    <lineage>
        <taxon>Eukaryota</taxon>
        <taxon>Metazoa</taxon>
        <taxon>Chordata</taxon>
        <taxon>Craniata</taxon>
        <taxon>Vertebrata</taxon>
        <taxon>Euteleostomi</taxon>
        <taxon>Actinopterygii</taxon>
        <taxon>Neopterygii</taxon>
        <taxon>Teleostei</taxon>
        <taxon>Anguilliformes</taxon>
        <taxon>Synaphobranchidae</taxon>
        <taxon>Synaphobranchus</taxon>
    </lineage>
</organism>
<dbReference type="AlphaFoldDB" id="A0A9Q1ISK9"/>
<sequence length="207" mass="23705">MTLFDLPLVKTQKSETPIWEKPSTSKPLIELSDHTAVPPEDMEAAVDLGIDICIRPIMKSVRFPVEKRASECYYNHCSPPVFWKRWVLKELHKVPRTPEQEWGKMAIVFIIMNQKEEHCKWIPHWTICACGCLGERGEEFEHRSACGGEPPRVRCGGIRARNARHLRPHRDKAERDNWPEAEPEPSAPFGVPAPRLQKAGLCTPQRA</sequence>
<dbReference type="Proteomes" id="UP001152622">
    <property type="component" value="Chromosome 9"/>
</dbReference>
<feature type="region of interest" description="Disordered" evidence="1">
    <location>
        <begin position="165"/>
        <end position="207"/>
    </location>
</feature>
<name>A0A9Q1ISK9_SYNKA</name>
<reference evidence="2" key="1">
    <citation type="journal article" date="2023" name="Science">
        <title>Genome structures resolve the early diversification of teleost fishes.</title>
        <authorList>
            <person name="Parey E."/>
            <person name="Louis A."/>
            <person name="Montfort J."/>
            <person name="Bouchez O."/>
            <person name="Roques C."/>
            <person name="Iampietro C."/>
            <person name="Lluch J."/>
            <person name="Castinel A."/>
            <person name="Donnadieu C."/>
            <person name="Desvignes T."/>
            <person name="Floi Bucao C."/>
            <person name="Jouanno E."/>
            <person name="Wen M."/>
            <person name="Mejri S."/>
            <person name="Dirks R."/>
            <person name="Jansen H."/>
            <person name="Henkel C."/>
            <person name="Chen W.J."/>
            <person name="Zahm M."/>
            <person name="Cabau C."/>
            <person name="Klopp C."/>
            <person name="Thompson A.W."/>
            <person name="Robinson-Rechavi M."/>
            <person name="Braasch I."/>
            <person name="Lecointre G."/>
            <person name="Bobe J."/>
            <person name="Postlethwait J.H."/>
            <person name="Berthelot C."/>
            <person name="Roest Crollius H."/>
            <person name="Guiguen Y."/>
        </authorList>
    </citation>
    <scope>NUCLEOTIDE SEQUENCE</scope>
    <source>
        <strain evidence="2">WJC10195</strain>
    </source>
</reference>
<protein>
    <submittedName>
        <fullName evidence="2">Uncharacterized protein</fullName>
    </submittedName>
</protein>
<proteinExistence type="predicted"/>
<keyword evidence="3" id="KW-1185">Reference proteome</keyword>
<comment type="caution">
    <text evidence="2">The sequence shown here is derived from an EMBL/GenBank/DDBJ whole genome shotgun (WGS) entry which is preliminary data.</text>
</comment>
<gene>
    <name evidence="2" type="ORF">SKAU_G00258070</name>
</gene>
<evidence type="ECO:0000313" key="3">
    <source>
        <dbReference type="Proteomes" id="UP001152622"/>
    </source>
</evidence>
<evidence type="ECO:0000313" key="2">
    <source>
        <dbReference type="EMBL" id="KAJ8350677.1"/>
    </source>
</evidence>
<evidence type="ECO:0000256" key="1">
    <source>
        <dbReference type="SAM" id="MobiDB-lite"/>
    </source>
</evidence>
<dbReference type="EMBL" id="JAINUF010000009">
    <property type="protein sequence ID" value="KAJ8350677.1"/>
    <property type="molecule type" value="Genomic_DNA"/>
</dbReference>